<dbReference type="SUPFAM" id="SSF55486">
    <property type="entry name" value="Metalloproteases ('zincins'), catalytic domain"/>
    <property type="match status" value="1"/>
</dbReference>
<sequence>MNVEKKSAPSTPVVTLTPPTSSKETPERQQETCKQNPYDKTSPTSQLLDDNRTYFSSVGHASRRQGVRRPRKRGVTRAPPESSLRQQKNEPMSFASETLDIQSPRISPSGGHSLKGMPSSDASSLPSSCSPNNHAVRRQQPEEWTSMDDDAGRGYTTIERSKTATRSHSPSPVTRCKRSALDAPRSSPSSTEENCAPGAKTQTSISCPMTSRALSRPHDLRRHHSPPCPSRRKESSSLGVKPLEKLSGSKVSHTWSRPCYHTRPHSPADVFHTRKAREPRTPEPWEKWDTDPALPLSKKTDPASTSRSKMAQNAFMSQEDAPSRGRRKNPRWLSEGSSPVRKINQRTPEPYFWRESPKRQPAPIERGRTFFTPPPSPRNWTDKPCQRSRKGSINGETFRLKNKFLAFVFVTVLGLLLTSAWFLLRDKVNAGSERALLCLTDDCREYAAYLDFHRNLSVDPCNDFYAHVCSSWQPLYGYDQIASTAMAEIMIKWIRSFARLLDQAASTSTVGKKPQAMFEACVADHATDPSDVNRFLRFLSELHLSWPEQPPVVPSALGVLINLALNWRDTFWLTLRVEVRNNTPGQKIRRKRVLITPGNEDALAIFARNHFHVQQHNAYLDYWTMHFKVLYGNRTTSLTDKEILESASLQTTVVNLLHSAMKRKPKVPLLIPLSQIGDYTGRLNSTLWLDQLNNHVDERFSLSSEDEAFIEDRYFLETIGALFTLYNDKVLLRQISWEFIQTHIVALDKAPLEVALWGKMYAAPYIPLYCAMYVEDVYKPVLALLYSTSILTYRDRPLVNAGLENLVQHITSKINSSWLSEPSKRTAIRKYKSMRVNMWPPDLAQEEIDRLYRCFPNSGKSFVHIWINGLECLRGVSGTPFQESSRGMHSIISPHSIIYDYLSNSVDVAITSFSHPLYYSNGTRAMFYGGVGFLLTSQIMKAQDLTGLYITADGNVAENSWISQSDSRALQNRIQCFGVTSEDYLVSHVGALQVAYSAFAADDDLDYSRRPVSRNLTEAQLRMKTPKEKNVKQNTGLILTLMRLMKIVNSLEHLATMLPVAPVLLG</sequence>
<comment type="similarity">
    <text evidence="1">Belongs to the peptidase M13 family.</text>
</comment>
<dbReference type="PANTHER" id="PTHR11733">
    <property type="entry name" value="ZINC METALLOPROTEASE FAMILY M13 NEPRILYSIN-RELATED"/>
    <property type="match status" value="1"/>
</dbReference>
<dbReference type="EMBL" id="JABSTU010000004">
    <property type="protein sequence ID" value="KAH8032909.1"/>
    <property type="molecule type" value="Genomic_DNA"/>
</dbReference>
<organism evidence="5 6">
    <name type="scientific">Rhipicephalus microplus</name>
    <name type="common">Cattle tick</name>
    <name type="synonym">Boophilus microplus</name>
    <dbReference type="NCBI Taxonomy" id="6941"/>
    <lineage>
        <taxon>Eukaryota</taxon>
        <taxon>Metazoa</taxon>
        <taxon>Ecdysozoa</taxon>
        <taxon>Arthropoda</taxon>
        <taxon>Chelicerata</taxon>
        <taxon>Arachnida</taxon>
        <taxon>Acari</taxon>
        <taxon>Parasitiformes</taxon>
        <taxon>Ixodida</taxon>
        <taxon>Ixodoidea</taxon>
        <taxon>Ixodidae</taxon>
        <taxon>Rhipicephalinae</taxon>
        <taxon>Rhipicephalus</taxon>
        <taxon>Boophilus</taxon>
    </lineage>
</organism>
<accession>A0A9J6EFJ8</accession>
<dbReference type="PROSITE" id="PS51885">
    <property type="entry name" value="NEPRILYSIN"/>
    <property type="match status" value="1"/>
</dbReference>
<name>A0A9J6EFJ8_RHIMP</name>
<dbReference type="VEuPathDB" id="VectorBase:LOC119173703"/>
<dbReference type="InterPro" id="IPR024079">
    <property type="entry name" value="MetalloPept_cat_dom_sf"/>
</dbReference>
<feature type="compositionally biased region" description="Polar residues" evidence="2">
    <location>
        <begin position="200"/>
        <end position="213"/>
    </location>
</feature>
<keyword evidence="6" id="KW-1185">Reference proteome</keyword>
<feature type="compositionally biased region" description="Low complexity" evidence="2">
    <location>
        <begin position="118"/>
        <end position="131"/>
    </location>
</feature>
<feature type="compositionally biased region" description="Polar residues" evidence="2">
    <location>
        <begin position="32"/>
        <end position="56"/>
    </location>
</feature>
<feature type="compositionally biased region" description="Basic residues" evidence="2">
    <location>
        <begin position="61"/>
        <end position="75"/>
    </location>
</feature>
<evidence type="ECO:0000256" key="2">
    <source>
        <dbReference type="SAM" id="MobiDB-lite"/>
    </source>
</evidence>
<dbReference type="GO" id="GO:0005886">
    <property type="term" value="C:plasma membrane"/>
    <property type="evidence" value="ECO:0007669"/>
    <property type="project" value="TreeGrafter"/>
</dbReference>
<dbReference type="PANTHER" id="PTHR11733:SF241">
    <property type="entry name" value="GH26575P-RELATED"/>
    <property type="match status" value="1"/>
</dbReference>
<reference evidence="5" key="1">
    <citation type="journal article" date="2020" name="Cell">
        <title>Large-Scale Comparative Analyses of Tick Genomes Elucidate Their Genetic Diversity and Vector Capacities.</title>
        <authorList>
            <consortium name="Tick Genome and Microbiome Consortium (TIGMIC)"/>
            <person name="Jia N."/>
            <person name="Wang J."/>
            <person name="Shi W."/>
            <person name="Du L."/>
            <person name="Sun Y."/>
            <person name="Zhan W."/>
            <person name="Jiang J.F."/>
            <person name="Wang Q."/>
            <person name="Zhang B."/>
            <person name="Ji P."/>
            <person name="Bell-Sakyi L."/>
            <person name="Cui X.M."/>
            <person name="Yuan T.T."/>
            <person name="Jiang B.G."/>
            <person name="Yang W.F."/>
            <person name="Lam T.T."/>
            <person name="Chang Q.C."/>
            <person name="Ding S.J."/>
            <person name="Wang X.J."/>
            <person name="Zhu J.G."/>
            <person name="Ruan X.D."/>
            <person name="Zhao L."/>
            <person name="Wei J.T."/>
            <person name="Ye R.Z."/>
            <person name="Que T.C."/>
            <person name="Du C.H."/>
            <person name="Zhou Y.H."/>
            <person name="Cheng J.X."/>
            <person name="Dai P.F."/>
            <person name="Guo W.B."/>
            <person name="Han X.H."/>
            <person name="Huang E.J."/>
            <person name="Li L.F."/>
            <person name="Wei W."/>
            <person name="Gao Y.C."/>
            <person name="Liu J.Z."/>
            <person name="Shao H.Z."/>
            <person name="Wang X."/>
            <person name="Wang C.C."/>
            <person name="Yang T.C."/>
            <person name="Huo Q.B."/>
            <person name="Li W."/>
            <person name="Chen H.Y."/>
            <person name="Chen S.E."/>
            <person name="Zhou L.G."/>
            <person name="Ni X.B."/>
            <person name="Tian J.H."/>
            <person name="Sheng Y."/>
            <person name="Liu T."/>
            <person name="Pan Y.S."/>
            <person name="Xia L.Y."/>
            <person name="Li J."/>
            <person name="Zhao F."/>
            <person name="Cao W.C."/>
        </authorList>
    </citation>
    <scope>NUCLEOTIDE SEQUENCE</scope>
    <source>
        <strain evidence="5">Rmic-2018</strain>
    </source>
</reference>
<keyword evidence="3" id="KW-1133">Transmembrane helix</keyword>
<keyword evidence="3" id="KW-0812">Transmembrane</keyword>
<dbReference type="AlphaFoldDB" id="A0A9J6EFJ8"/>
<dbReference type="InterPro" id="IPR008753">
    <property type="entry name" value="Peptidase_M13_N"/>
</dbReference>
<feature type="compositionally biased region" description="Polar residues" evidence="2">
    <location>
        <begin position="302"/>
        <end position="316"/>
    </location>
</feature>
<evidence type="ECO:0000313" key="6">
    <source>
        <dbReference type="Proteomes" id="UP000821866"/>
    </source>
</evidence>
<reference evidence="5" key="2">
    <citation type="submission" date="2021-09" db="EMBL/GenBank/DDBJ databases">
        <authorList>
            <person name="Jia N."/>
            <person name="Wang J."/>
            <person name="Shi W."/>
            <person name="Du L."/>
            <person name="Sun Y."/>
            <person name="Zhan W."/>
            <person name="Jiang J."/>
            <person name="Wang Q."/>
            <person name="Zhang B."/>
            <person name="Ji P."/>
            <person name="Sakyi L.B."/>
            <person name="Cui X."/>
            <person name="Yuan T."/>
            <person name="Jiang B."/>
            <person name="Yang W."/>
            <person name="Lam T.T.-Y."/>
            <person name="Chang Q."/>
            <person name="Ding S."/>
            <person name="Wang X."/>
            <person name="Zhu J."/>
            <person name="Ruan X."/>
            <person name="Zhao L."/>
            <person name="Wei J."/>
            <person name="Que T."/>
            <person name="Du C."/>
            <person name="Cheng J."/>
            <person name="Dai P."/>
            <person name="Han X."/>
            <person name="Huang E."/>
            <person name="Gao Y."/>
            <person name="Liu J."/>
            <person name="Shao H."/>
            <person name="Ye R."/>
            <person name="Li L."/>
            <person name="Wei W."/>
            <person name="Wang X."/>
            <person name="Wang C."/>
            <person name="Huo Q."/>
            <person name="Li W."/>
            <person name="Guo W."/>
            <person name="Chen H."/>
            <person name="Chen S."/>
            <person name="Zhou L."/>
            <person name="Zhou L."/>
            <person name="Ni X."/>
            <person name="Tian J."/>
            <person name="Zhou Y."/>
            <person name="Sheng Y."/>
            <person name="Liu T."/>
            <person name="Pan Y."/>
            <person name="Xia L."/>
            <person name="Li J."/>
            <person name="Zhao F."/>
            <person name="Cao W."/>
        </authorList>
    </citation>
    <scope>NUCLEOTIDE SEQUENCE</scope>
    <source>
        <strain evidence="5">Rmic-2018</strain>
        <tissue evidence="5">Larvae</tissue>
    </source>
</reference>
<dbReference type="Proteomes" id="UP000821866">
    <property type="component" value="Chromosome 2"/>
</dbReference>
<dbReference type="InterPro" id="IPR000718">
    <property type="entry name" value="Peptidase_M13"/>
</dbReference>
<dbReference type="GO" id="GO:0016485">
    <property type="term" value="P:protein processing"/>
    <property type="evidence" value="ECO:0007669"/>
    <property type="project" value="TreeGrafter"/>
</dbReference>
<dbReference type="Gene3D" id="1.10.1380.10">
    <property type="entry name" value="Neutral endopeptidase , domain2"/>
    <property type="match status" value="1"/>
</dbReference>
<gene>
    <name evidence="5" type="ORF">HPB51_003693</name>
</gene>
<dbReference type="InterPro" id="IPR042089">
    <property type="entry name" value="Peptidase_M13_dom_2"/>
</dbReference>
<dbReference type="GO" id="GO:0004222">
    <property type="term" value="F:metalloendopeptidase activity"/>
    <property type="evidence" value="ECO:0007669"/>
    <property type="project" value="InterPro"/>
</dbReference>
<feature type="transmembrane region" description="Helical" evidence="3">
    <location>
        <begin position="404"/>
        <end position="424"/>
    </location>
</feature>
<evidence type="ECO:0000313" key="5">
    <source>
        <dbReference type="EMBL" id="KAH8032909.1"/>
    </source>
</evidence>
<evidence type="ECO:0000256" key="3">
    <source>
        <dbReference type="SAM" id="Phobius"/>
    </source>
</evidence>
<keyword evidence="3" id="KW-0472">Membrane</keyword>
<protein>
    <recommendedName>
        <fullName evidence="4">Peptidase M13 N-terminal domain-containing protein</fullName>
    </recommendedName>
</protein>
<feature type="compositionally biased region" description="Low complexity" evidence="2">
    <location>
        <begin position="8"/>
        <end position="22"/>
    </location>
</feature>
<evidence type="ECO:0000259" key="4">
    <source>
        <dbReference type="Pfam" id="PF05649"/>
    </source>
</evidence>
<feature type="compositionally biased region" description="Polar residues" evidence="2">
    <location>
        <begin position="83"/>
        <end position="106"/>
    </location>
</feature>
<comment type="caution">
    <text evidence="5">The sequence shown here is derived from an EMBL/GenBank/DDBJ whole genome shotgun (WGS) entry which is preliminary data.</text>
</comment>
<feature type="compositionally biased region" description="Basic and acidic residues" evidence="2">
    <location>
        <begin position="276"/>
        <end position="290"/>
    </location>
</feature>
<dbReference type="Pfam" id="PF05649">
    <property type="entry name" value="Peptidase_M13_N"/>
    <property type="match status" value="1"/>
</dbReference>
<feature type="region of interest" description="Disordered" evidence="2">
    <location>
        <begin position="1"/>
        <end position="338"/>
    </location>
</feature>
<proteinExistence type="inferred from homology"/>
<feature type="domain" description="Peptidase M13 N-terminal" evidence="4">
    <location>
        <begin position="460"/>
        <end position="838"/>
    </location>
</feature>
<feature type="region of interest" description="Disordered" evidence="2">
    <location>
        <begin position="363"/>
        <end position="388"/>
    </location>
</feature>
<evidence type="ECO:0000256" key="1">
    <source>
        <dbReference type="ARBA" id="ARBA00007357"/>
    </source>
</evidence>
<dbReference type="Gene3D" id="3.40.390.10">
    <property type="entry name" value="Collagenase (Catalytic Domain)"/>
    <property type="match status" value="1"/>
</dbReference>